<evidence type="ECO:0000259" key="14">
    <source>
        <dbReference type="PROSITE" id="PS50056"/>
    </source>
</evidence>
<dbReference type="GO" id="GO:0048364">
    <property type="term" value="P:root development"/>
    <property type="evidence" value="ECO:0007669"/>
    <property type="project" value="UniProtKB-ARBA"/>
</dbReference>
<dbReference type="InterPro" id="IPR000340">
    <property type="entry name" value="Dual-sp_phosphatase_cat-dom"/>
</dbReference>
<keyword evidence="8" id="KW-1208">Phospholipid metabolism</keyword>
<dbReference type="GO" id="GO:0008654">
    <property type="term" value="P:phospholipid biosynthetic process"/>
    <property type="evidence" value="ECO:0007669"/>
    <property type="project" value="UniProtKB-KW"/>
</dbReference>
<evidence type="ECO:0000256" key="11">
    <source>
        <dbReference type="ARBA" id="ARBA00050944"/>
    </source>
</evidence>
<dbReference type="PANTHER" id="PTHR46274:SF9">
    <property type="entry name" value="PHOSPHATIDYLGLYCEROPHOSPHATE PHOSPHATASE PTPMT1"/>
    <property type="match status" value="1"/>
</dbReference>
<dbReference type="GeneID" id="120262936"/>
<dbReference type="InterPro" id="IPR016130">
    <property type="entry name" value="Tyr_Pase_AS"/>
</dbReference>
<dbReference type="Proteomes" id="UP001515500">
    <property type="component" value="Chromosome 6"/>
</dbReference>
<dbReference type="PROSITE" id="PS50054">
    <property type="entry name" value="TYR_PHOSPHATASE_DUAL"/>
    <property type="match status" value="1"/>
</dbReference>
<feature type="domain" description="Tyrosine-protein phosphatase" evidence="13">
    <location>
        <begin position="60"/>
        <end position="207"/>
    </location>
</feature>
<evidence type="ECO:0000256" key="4">
    <source>
        <dbReference type="ARBA" id="ARBA00022801"/>
    </source>
</evidence>
<keyword evidence="4" id="KW-0378">Hydrolase</keyword>
<dbReference type="RefSeq" id="XP_039126788.1">
    <property type="nucleotide sequence ID" value="XM_039270854.1"/>
</dbReference>
<dbReference type="AlphaFoldDB" id="A0AB40BHQ4"/>
<dbReference type="InterPro" id="IPR000387">
    <property type="entry name" value="Tyr_Pase_dom"/>
</dbReference>
<dbReference type="InterPro" id="IPR044596">
    <property type="entry name" value="PTPMT1-like"/>
</dbReference>
<evidence type="ECO:0000313" key="15">
    <source>
        <dbReference type="Proteomes" id="UP001515500"/>
    </source>
</evidence>
<dbReference type="InterPro" id="IPR029021">
    <property type="entry name" value="Prot-tyrosine_phosphatase-like"/>
</dbReference>
<evidence type="ECO:0000256" key="6">
    <source>
        <dbReference type="ARBA" id="ARBA00023098"/>
    </source>
</evidence>
<dbReference type="SMART" id="SM00195">
    <property type="entry name" value="DSPc"/>
    <property type="match status" value="1"/>
</dbReference>
<proteinExistence type="inferred from homology"/>
<dbReference type="PROSITE" id="PS00383">
    <property type="entry name" value="TYR_PHOSPHATASE_1"/>
    <property type="match status" value="1"/>
</dbReference>
<comment type="catalytic activity">
    <reaction evidence="11">
        <text>a 1,2-diacyl-sn-glycero-3-phospho-(1'-sn-glycero-3'-phosphate) + H2O = a 1,2-diacyl-sn-glycero-3-phospho-(1'-sn-glycerol) + phosphate</text>
        <dbReference type="Rhea" id="RHEA:33751"/>
        <dbReference type="ChEBI" id="CHEBI:15377"/>
        <dbReference type="ChEBI" id="CHEBI:43474"/>
        <dbReference type="ChEBI" id="CHEBI:60110"/>
        <dbReference type="ChEBI" id="CHEBI:64716"/>
        <dbReference type="EC" id="3.1.3.27"/>
    </reaction>
    <physiologicalReaction direction="left-to-right" evidence="11">
        <dbReference type="Rhea" id="RHEA:33752"/>
    </physiologicalReaction>
</comment>
<evidence type="ECO:0000256" key="3">
    <source>
        <dbReference type="ARBA" id="ARBA00022516"/>
    </source>
</evidence>
<dbReference type="CDD" id="cd14524">
    <property type="entry name" value="PTPMT1"/>
    <property type="match status" value="1"/>
</dbReference>
<dbReference type="EC" id="3.1.3.27" evidence="10"/>
<dbReference type="Pfam" id="PF00782">
    <property type="entry name" value="DSPc"/>
    <property type="match status" value="1"/>
</dbReference>
<reference evidence="16 17" key="1">
    <citation type="submission" date="2025-04" db="UniProtKB">
        <authorList>
            <consortium name="RefSeq"/>
        </authorList>
    </citation>
    <scope>IDENTIFICATION</scope>
</reference>
<accession>A0AB40BHQ4</accession>
<comment type="pathway">
    <text evidence="1">Lipid metabolism.</text>
</comment>
<keyword evidence="7" id="KW-0594">Phospholipid biosynthesis</keyword>
<organism evidence="15 17">
    <name type="scientific">Dioscorea cayennensis subsp. rotundata</name>
    <name type="common">White Guinea yam</name>
    <name type="synonym">Dioscorea rotundata</name>
    <dbReference type="NCBI Taxonomy" id="55577"/>
    <lineage>
        <taxon>Eukaryota</taxon>
        <taxon>Viridiplantae</taxon>
        <taxon>Streptophyta</taxon>
        <taxon>Embryophyta</taxon>
        <taxon>Tracheophyta</taxon>
        <taxon>Spermatophyta</taxon>
        <taxon>Magnoliopsida</taxon>
        <taxon>Liliopsida</taxon>
        <taxon>Dioscoreales</taxon>
        <taxon>Dioscoreaceae</taxon>
        <taxon>Dioscorea</taxon>
    </lineage>
</organism>
<evidence type="ECO:0000256" key="8">
    <source>
        <dbReference type="ARBA" id="ARBA00023264"/>
    </source>
</evidence>
<evidence type="ECO:0000313" key="18">
    <source>
        <dbReference type="RefSeq" id="XP_039126788.1"/>
    </source>
</evidence>
<keyword evidence="15" id="KW-1185">Reference proteome</keyword>
<dbReference type="InterPro" id="IPR020422">
    <property type="entry name" value="TYR_PHOSPHATASE_DUAL_dom"/>
</dbReference>
<evidence type="ECO:0000256" key="7">
    <source>
        <dbReference type="ARBA" id="ARBA00023209"/>
    </source>
</evidence>
<evidence type="ECO:0000256" key="12">
    <source>
        <dbReference type="ARBA" id="ARBA00053902"/>
    </source>
</evidence>
<keyword evidence="6" id="KW-0443">Lipid metabolism</keyword>
<dbReference type="GO" id="GO:0008962">
    <property type="term" value="F:phosphatidylglycerophosphatase activity"/>
    <property type="evidence" value="ECO:0007669"/>
    <property type="project" value="UniProtKB-EC"/>
</dbReference>
<evidence type="ECO:0000256" key="2">
    <source>
        <dbReference type="ARBA" id="ARBA00008601"/>
    </source>
</evidence>
<keyword evidence="3" id="KW-0444">Lipid biosynthesis</keyword>
<dbReference type="FunFam" id="3.90.190.10:FF:000051">
    <property type="entry name" value="Dual specificity phosphatase domain protein"/>
    <property type="match status" value="1"/>
</dbReference>
<dbReference type="PANTHER" id="PTHR46274">
    <property type="entry name" value="PHOSPHATIDYLINOSITOL PHOSPHATASE"/>
    <property type="match status" value="1"/>
</dbReference>
<evidence type="ECO:0000256" key="1">
    <source>
        <dbReference type="ARBA" id="ARBA00005189"/>
    </source>
</evidence>
<comment type="pathway">
    <text evidence="9">Phospholipid metabolism; phosphatidylglycerol biosynthesis; phosphatidylglycerol from CDP-diacylglycerol: step 2/2.</text>
</comment>
<keyword evidence="5" id="KW-0904">Protein phosphatase</keyword>
<gene>
    <name evidence="16 17 18" type="primary">LOC120262936</name>
</gene>
<dbReference type="SUPFAM" id="SSF52799">
    <property type="entry name" value="(Phosphotyrosine protein) phosphatases II"/>
    <property type="match status" value="1"/>
</dbReference>
<evidence type="ECO:0000313" key="16">
    <source>
        <dbReference type="RefSeq" id="XP_039126785.1"/>
    </source>
</evidence>
<name>A0AB40BHQ4_DIOCR</name>
<dbReference type="GO" id="GO:0004721">
    <property type="term" value="F:phosphoprotein phosphatase activity"/>
    <property type="evidence" value="ECO:0007669"/>
    <property type="project" value="UniProtKB-KW"/>
</dbReference>
<dbReference type="PROSITE" id="PS50056">
    <property type="entry name" value="TYR_PHOSPHATASE_2"/>
    <property type="match status" value="1"/>
</dbReference>
<protein>
    <recommendedName>
        <fullName evidence="10">phosphatidylglycerophosphatase</fullName>
        <ecNumber evidence="10">3.1.3.27</ecNumber>
    </recommendedName>
</protein>
<evidence type="ECO:0000256" key="10">
    <source>
        <dbReference type="ARBA" id="ARBA00024224"/>
    </source>
</evidence>
<dbReference type="RefSeq" id="XP_039126786.1">
    <property type="nucleotide sequence ID" value="XM_039270852.1"/>
</dbReference>
<evidence type="ECO:0000256" key="9">
    <source>
        <dbReference type="ARBA" id="ARBA00024192"/>
    </source>
</evidence>
<evidence type="ECO:0000256" key="5">
    <source>
        <dbReference type="ARBA" id="ARBA00022912"/>
    </source>
</evidence>
<dbReference type="Gene3D" id="3.90.190.10">
    <property type="entry name" value="Protein tyrosine phosphatase superfamily"/>
    <property type="match status" value="1"/>
</dbReference>
<dbReference type="RefSeq" id="XP_039126785.1">
    <property type="nucleotide sequence ID" value="XM_039270851.1"/>
</dbReference>
<evidence type="ECO:0000313" key="17">
    <source>
        <dbReference type="RefSeq" id="XP_039126786.1"/>
    </source>
</evidence>
<comment type="similarity">
    <text evidence="2">Belongs to the protein-tyrosine phosphatase family. Non-receptor class dual specificity subfamily.</text>
</comment>
<feature type="domain" description="Tyrosine specific protein phosphatases" evidence="14">
    <location>
        <begin position="128"/>
        <end position="196"/>
    </location>
</feature>
<evidence type="ECO:0000259" key="13">
    <source>
        <dbReference type="PROSITE" id="PS50054"/>
    </source>
</evidence>
<comment type="function">
    <text evidence="12">Exhibits phosphatidylglycerophosphate phosphatase activity. Involved in root growth and columella cells organization. May possess protein phosphatase activity.</text>
</comment>
<sequence>MRIEGLEEEDCGDAGKEELGIYGSTIDVKRVVVLVGARALFYPTLLYNVVRNKMQAEFRWWDEVDEFLLLGAVPFPSDVPHLKQLGVHGVITLNESYETLVPTSLYLEHEIEHLVIPTRDYYFAPSFGDICQAVNFIHKNASCGKTTYVHCKAGRGRSTTIVLCYLVQHKLMTPEAAFEHVRASRPRIRLAASQWQAVNDYYWLQVKKTGKSNSLDHPIVKSPSWFTTPNLMAFDESSFIMVSESDLKGYDVYSSSSNVGNSIYAELNLVYRVQFAGKSALAKLSCFWLRFHAHQDALSPDKKLLGRESCSLEADELGSGHPCLVTGLVLKL</sequence>